<feature type="transmembrane region" description="Helical" evidence="2">
    <location>
        <begin position="301"/>
        <end position="319"/>
    </location>
</feature>
<evidence type="ECO:0000313" key="3">
    <source>
        <dbReference type="EMBL" id="KAF7549612.1"/>
    </source>
</evidence>
<dbReference type="OrthoDB" id="6431331at2759"/>
<keyword evidence="4" id="KW-1185">Reference proteome</keyword>
<dbReference type="Proteomes" id="UP000722485">
    <property type="component" value="Unassembled WGS sequence"/>
</dbReference>
<feature type="transmembrane region" description="Helical" evidence="2">
    <location>
        <begin position="275"/>
        <end position="295"/>
    </location>
</feature>
<proteinExistence type="predicted"/>
<evidence type="ECO:0000256" key="1">
    <source>
        <dbReference type="SAM" id="MobiDB-lite"/>
    </source>
</evidence>
<accession>A0A9P5H518</accession>
<comment type="caution">
    <text evidence="3">The sequence shown here is derived from an EMBL/GenBank/DDBJ whole genome shotgun (WGS) entry which is preliminary data.</text>
</comment>
<feature type="compositionally biased region" description="Polar residues" evidence="1">
    <location>
        <begin position="174"/>
        <end position="185"/>
    </location>
</feature>
<feature type="compositionally biased region" description="Basic and acidic residues" evidence="1">
    <location>
        <begin position="186"/>
        <end position="205"/>
    </location>
</feature>
<feature type="transmembrane region" description="Helical" evidence="2">
    <location>
        <begin position="502"/>
        <end position="518"/>
    </location>
</feature>
<dbReference type="PANTHER" id="PTHR37471:SF1">
    <property type="entry name" value="AB HYDROLASE-1 DOMAIN-CONTAINING PROTEIN"/>
    <property type="match status" value="1"/>
</dbReference>
<feature type="region of interest" description="Disordered" evidence="1">
    <location>
        <begin position="110"/>
        <end position="217"/>
    </location>
</feature>
<evidence type="ECO:0000256" key="2">
    <source>
        <dbReference type="SAM" id="Phobius"/>
    </source>
</evidence>
<dbReference type="PANTHER" id="PTHR37471">
    <property type="entry name" value="UNNAMED PRODUCT"/>
    <property type="match status" value="1"/>
</dbReference>
<gene>
    <name evidence="3" type="ORF">G7Z17_g6283</name>
</gene>
<evidence type="ECO:0000313" key="4">
    <source>
        <dbReference type="Proteomes" id="UP000722485"/>
    </source>
</evidence>
<keyword evidence="2" id="KW-0812">Transmembrane</keyword>
<feature type="transmembrane region" description="Helical" evidence="2">
    <location>
        <begin position="438"/>
        <end position="457"/>
    </location>
</feature>
<protein>
    <submittedName>
        <fullName evidence="3">Uncharacterized protein</fullName>
    </submittedName>
</protein>
<feature type="compositionally biased region" description="Basic and acidic residues" evidence="1">
    <location>
        <begin position="134"/>
        <end position="151"/>
    </location>
</feature>
<reference evidence="3" key="1">
    <citation type="submission" date="2020-03" db="EMBL/GenBank/DDBJ databases">
        <title>Draft Genome Sequence of Cylindrodendrum hubeiense.</title>
        <authorList>
            <person name="Buettner E."/>
            <person name="Kellner H."/>
        </authorList>
    </citation>
    <scope>NUCLEOTIDE SEQUENCE</scope>
    <source>
        <strain evidence="3">IHI 201604</strain>
    </source>
</reference>
<organism evidence="3 4">
    <name type="scientific">Cylindrodendrum hubeiense</name>
    <dbReference type="NCBI Taxonomy" id="595255"/>
    <lineage>
        <taxon>Eukaryota</taxon>
        <taxon>Fungi</taxon>
        <taxon>Dikarya</taxon>
        <taxon>Ascomycota</taxon>
        <taxon>Pezizomycotina</taxon>
        <taxon>Sordariomycetes</taxon>
        <taxon>Hypocreomycetidae</taxon>
        <taxon>Hypocreales</taxon>
        <taxon>Nectriaceae</taxon>
        <taxon>Cylindrodendrum</taxon>
    </lineage>
</organism>
<name>A0A9P5H518_9HYPO</name>
<keyword evidence="2" id="KW-1133">Transmembrane helix</keyword>
<keyword evidence="2" id="KW-0472">Membrane</keyword>
<dbReference type="EMBL" id="JAANBB010000118">
    <property type="protein sequence ID" value="KAF7549612.1"/>
    <property type="molecule type" value="Genomic_DNA"/>
</dbReference>
<dbReference type="AlphaFoldDB" id="A0A9P5H518"/>
<sequence>MAEHQHYAPSGLYTNVYSPYRIGEAAFPFTPFRSEESPPVAFCSPSPLPGAYHAAPLSPLEDEGILANAYSHFDPLVKGFRPELNTIPTDDWSASGLTGFPEVTAEPVAVPSTPKLDTPNEPHPAPKHPSRPLTSEKPRAKRKIDTNERLLRKYSKRKSSRDEQPDMQIDGTRESPNSRGNNVNTRHGDNGTKRQDNENTGRIHDNGPITSQKYRIKKKQTVQHLQHDERDSGQVNFELIHFFGTTRGSSIEDTTRASPMAQSSVWKYAFIRTSIFFLHLVAPFSIFYSIVSLLVDLPVRIPRIVEVWLILETAFYYGVYLPRNTYLQRGATHPATVSREDRRKLFWRCHMNIPDPDRYLQKWFRNAPAAEIKRENVKEFFRWAFLNTGDFDPAHDEELEEYTREMETLLGRKLEPGLGSAQPLRLTLDKVEMLHRSLTWYLCVFVVDTVTAAYMYYHSFDFYRTSFFAIFPLRPLTLFTTHSSPAKTLTYWYRPHVSTTRLPILFIHGIGIGLYPYINFLGDLNAADAKDPSDGQVGIIAIEIMPISSRITTEALLKEDMVEEINCILKAHGWSRVICRKPAEANEHLLSYFGSKDMGVSHTLFRRFFWADNVLWKEDIQGHRVTVVLAGSDIVIDTSTIGAYLTGSDDWKLKTSHWNDGMWKGDGLDVLWFQDLDHGQVFDTSSMRAKLVDIIRRFCVEK</sequence>